<organism evidence="2">
    <name type="scientific">Ajellomyces capsulatus (strain H88)</name>
    <name type="common">Darling's disease fungus</name>
    <name type="synonym">Histoplasma capsulatum</name>
    <dbReference type="NCBI Taxonomy" id="544711"/>
    <lineage>
        <taxon>Eukaryota</taxon>
        <taxon>Fungi</taxon>
        <taxon>Dikarya</taxon>
        <taxon>Ascomycota</taxon>
        <taxon>Pezizomycotina</taxon>
        <taxon>Eurotiomycetes</taxon>
        <taxon>Eurotiomycetidae</taxon>
        <taxon>Onygenales</taxon>
        <taxon>Ajellomycetaceae</taxon>
        <taxon>Histoplasma</taxon>
    </lineage>
</organism>
<dbReference type="OMA" id="KMMIASI"/>
<protein>
    <submittedName>
        <fullName evidence="1">Uncharacterized protein</fullName>
    </submittedName>
</protein>
<reference evidence="2" key="1">
    <citation type="submission" date="2008-07" db="EMBL/GenBank/DDBJ databases">
        <title>Annotation of Ajellomyces capsulatus strain H88.</title>
        <authorList>
            <person name="Champion M."/>
            <person name="Cuomo C."/>
            <person name="Ma L.-J."/>
            <person name="Henn M.R."/>
            <person name="Sil A."/>
            <person name="Goldman B."/>
            <person name="Young S.K."/>
            <person name="Kodira C.D."/>
            <person name="Zeng Q."/>
            <person name="Koehrsen M."/>
            <person name="Alvarado L."/>
            <person name="Berlin A."/>
            <person name="Borenstein D."/>
            <person name="Chen Z."/>
            <person name="Engels R."/>
            <person name="Freedman E."/>
            <person name="Gellesch M."/>
            <person name="Goldberg J."/>
            <person name="Griggs A."/>
            <person name="Gujja S."/>
            <person name="Heiman D."/>
            <person name="Hepburn T."/>
            <person name="Howarth C."/>
            <person name="Jen D."/>
            <person name="Larson L."/>
            <person name="Lewis B."/>
            <person name="Mehta T."/>
            <person name="Park D."/>
            <person name="Pearson M."/>
            <person name="Roberts A."/>
            <person name="Saif S."/>
            <person name="Shea T."/>
            <person name="Shenoy N."/>
            <person name="Sisk P."/>
            <person name="Stolte C."/>
            <person name="Sykes S."/>
            <person name="Walk T."/>
            <person name="White J."/>
            <person name="Yandava C."/>
            <person name="Klein B."/>
            <person name="McEwen J.G."/>
            <person name="Puccia R."/>
            <person name="Goldman G.H."/>
            <person name="Felipe M.S."/>
            <person name="Nino-Vega G."/>
            <person name="San-Blas G."/>
            <person name="Taylor J."/>
            <person name="Mendoza L."/>
            <person name="Galagan J."/>
            <person name="Nusbaum C."/>
            <person name="Birren B."/>
        </authorList>
    </citation>
    <scope>NUCLEOTIDE SEQUENCE [LARGE SCALE GENOMIC DNA]</scope>
    <source>
        <strain evidence="2">H88</strain>
    </source>
</reference>
<name>F0UBJ1_AJEC8</name>
<proteinExistence type="predicted"/>
<evidence type="ECO:0000313" key="2">
    <source>
        <dbReference type="Proteomes" id="UP000008142"/>
    </source>
</evidence>
<dbReference type="HOGENOM" id="CLU_196937_0_0_1"/>
<gene>
    <name evidence="1" type="ORF">HCEG_03107</name>
</gene>
<evidence type="ECO:0000313" key="1">
    <source>
        <dbReference type="EMBL" id="EGC43892.1"/>
    </source>
</evidence>
<sequence>MSEIIRGKTYKYSFVGRRKWKGTVIQIRDLGEVSRQPKVRASKWKRGTKMMIASIAEKERKSVKIQRPSTLCFSATPLS</sequence>
<dbReference type="EMBL" id="DS990637">
    <property type="protein sequence ID" value="EGC43892.1"/>
    <property type="molecule type" value="Genomic_DNA"/>
</dbReference>
<dbReference type="Proteomes" id="UP000008142">
    <property type="component" value="Unassembled WGS sequence"/>
</dbReference>
<dbReference type="OrthoDB" id="10306817at2759"/>
<accession>F0UBJ1</accession>
<dbReference type="AlphaFoldDB" id="F0UBJ1"/>